<feature type="transmembrane region" description="Helical" evidence="10">
    <location>
        <begin position="76"/>
        <end position="99"/>
    </location>
</feature>
<dbReference type="Gene3D" id="1.50.40.10">
    <property type="entry name" value="Mitochondrial carrier domain"/>
    <property type="match status" value="1"/>
</dbReference>
<keyword evidence="6 10" id="KW-1133">Transmembrane helix</keyword>
<sequence>MHVLGPLGLQHSILAAAVRVSAEFCARLPTYPLDTLHRRMMMKSGEAVKYKSSWDAFSQILKNEGVKPLYKGVGAYFLQLCLLSGLAVVGAKILLKIFIIPRKNKSGKQPYRIVINWKDSKDGGTGSR</sequence>
<evidence type="ECO:0000256" key="1">
    <source>
        <dbReference type="ARBA" id="ARBA00004141"/>
    </source>
</evidence>
<dbReference type="InterPro" id="IPR023395">
    <property type="entry name" value="MCP_dom_sf"/>
</dbReference>
<comment type="function">
    <text evidence="10">Catalyzes the exchange of ADP and ATP across the membrane.</text>
</comment>
<protein>
    <recommendedName>
        <fullName evidence="10">ADP/ATP translocase</fullName>
    </recommendedName>
    <alternativeName>
        <fullName evidence="10">ADP,ATP carrier protein</fullName>
    </alternativeName>
</protein>
<proteinExistence type="inferred from homology"/>
<name>A0AAE0ABE7_9ROSI</name>
<evidence type="ECO:0000256" key="5">
    <source>
        <dbReference type="ARBA" id="ARBA00022737"/>
    </source>
</evidence>
<accession>A0AAE0ABE7</accession>
<evidence type="ECO:0000256" key="3">
    <source>
        <dbReference type="ARBA" id="ARBA00022448"/>
    </source>
</evidence>
<keyword evidence="7 8" id="KW-0472">Membrane</keyword>
<dbReference type="Proteomes" id="UP001281410">
    <property type="component" value="Unassembled WGS sequence"/>
</dbReference>
<dbReference type="InterPro" id="IPR018108">
    <property type="entry name" value="MCP_transmembrane"/>
</dbReference>
<comment type="subunit">
    <text evidence="10">Monomer.</text>
</comment>
<dbReference type="PANTHER" id="PTHR45635">
    <property type="entry name" value="ADP,ATP CARRIER PROTEIN 1-RELATED-RELATED"/>
    <property type="match status" value="1"/>
</dbReference>
<evidence type="ECO:0000256" key="6">
    <source>
        <dbReference type="ARBA" id="ARBA00022989"/>
    </source>
</evidence>
<evidence type="ECO:0000256" key="9">
    <source>
        <dbReference type="RuleBase" id="RU000488"/>
    </source>
</evidence>
<dbReference type="GO" id="GO:0005743">
    <property type="term" value="C:mitochondrial inner membrane"/>
    <property type="evidence" value="ECO:0007669"/>
    <property type="project" value="InterPro"/>
</dbReference>
<evidence type="ECO:0000256" key="8">
    <source>
        <dbReference type="PROSITE-ProRule" id="PRU00282"/>
    </source>
</evidence>
<comment type="caution">
    <text evidence="10">Lacks conserved residue(s) required for the propagation of feature annotation.</text>
</comment>
<keyword evidence="5" id="KW-0677">Repeat</keyword>
<gene>
    <name evidence="11" type="ORF">Dsin_021190</name>
</gene>
<comment type="caution">
    <text evidence="11">The sequence shown here is derived from an EMBL/GenBank/DDBJ whole genome shotgun (WGS) entry which is preliminary data.</text>
</comment>
<keyword evidence="3 9" id="KW-0813">Transport</keyword>
<dbReference type="AlphaFoldDB" id="A0AAE0ABE7"/>
<dbReference type="SUPFAM" id="SSF103506">
    <property type="entry name" value="Mitochondrial carrier"/>
    <property type="match status" value="1"/>
</dbReference>
<dbReference type="GO" id="GO:0005471">
    <property type="term" value="F:ATP:ADP antiporter activity"/>
    <property type="evidence" value="ECO:0007669"/>
    <property type="project" value="UniProtKB-UniRule"/>
</dbReference>
<evidence type="ECO:0000313" key="11">
    <source>
        <dbReference type="EMBL" id="KAK3207144.1"/>
    </source>
</evidence>
<evidence type="ECO:0000313" key="12">
    <source>
        <dbReference type="Proteomes" id="UP001281410"/>
    </source>
</evidence>
<keyword evidence="12" id="KW-1185">Reference proteome</keyword>
<organism evidence="11 12">
    <name type="scientific">Dipteronia sinensis</name>
    <dbReference type="NCBI Taxonomy" id="43782"/>
    <lineage>
        <taxon>Eukaryota</taxon>
        <taxon>Viridiplantae</taxon>
        <taxon>Streptophyta</taxon>
        <taxon>Embryophyta</taxon>
        <taxon>Tracheophyta</taxon>
        <taxon>Spermatophyta</taxon>
        <taxon>Magnoliopsida</taxon>
        <taxon>eudicotyledons</taxon>
        <taxon>Gunneridae</taxon>
        <taxon>Pentapetalae</taxon>
        <taxon>rosids</taxon>
        <taxon>malvids</taxon>
        <taxon>Sapindales</taxon>
        <taxon>Sapindaceae</taxon>
        <taxon>Hippocastanoideae</taxon>
        <taxon>Acereae</taxon>
        <taxon>Dipteronia</taxon>
    </lineage>
</organism>
<dbReference type="GO" id="GO:0140021">
    <property type="term" value="P:mitochondrial ADP transmembrane transport"/>
    <property type="evidence" value="ECO:0007669"/>
    <property type="project" value="InterPro"/>
</dbReference>
<dbReference type="EMBL" id="JANJYJ010000006">
    <property type="protein sequence ID" value="KAK3207144.1"/>
    <property type="molecule type" value="Genomic_DNA"/>
</dbReference>
<evidence type="ECO:0000256" key="2">
    <source>
        <dbReference type="ARBA" id="ARBA00006375"/>
    </source>
</evidence>
<comment type="subcellular location">
    <subcellularLocation>
        <location evidence="1 10">Membrane</location>
        <topology evidence="1 10">Multi-pass membrane protein</topology>
    </subcellularLocation>
</comment>
<comment type="similarity">
    <text evidence="2 9">Belongs to the mitochondrial carrier (TC 2.A.29) family.</text>
</comment>
<evidence type="ECO:0000256" key="4">
    <source>
        <dbReference type="ARBA" id="ARBA00022692"/>
    </source>
</evidence>
<dbReference type="Pfam" id="PF00153">
    <property type="entry name" value="Mito_carr"/>
    <property type="match status" value="1"/>
</dbReference>
<dbReference type="PROSITE" id="PS50920">
    <property type="entry name" value="SOLCAR"/>
    <property type="match status" value="1"/>
</dbReference>
<reference evidence="11" key="1">
    <citation type="journal article" date="2023" name="Plant J.">
        <title>Genome sequences and population genomics provide insights into the demographic history, inbreeding, and mutation load of two 'living fossil' tree species of Dipteronia.</title>
        <authorList>
            <person name="Feng Y."/>
            <person name="Comes H.P."/>
            <person name="Chen J."/>
            <person name="Zhu S."/>
            <person name="Lu R."/>
            <person name="Zhang X."/>
            <person name="Li P."/>
            <person name="Qiu J."/>
            <person name="Olsen K.M."/>
            <person name="Qiu Y."/>
        </authorList>
    </citation>
    <scope>NUCLEOTIDE SEQUENCE</scope>
    <source>
        <strain evidence="11">NBL</strain>
    </source>
</reference>
<dbReference type="InterPro" id="IPR002113">
    <property type="entry name" value="ADT_euk_type"/>
</dbReference>
<evidence type="ECO:0000256" key="7">
    <source>
        <dbReference type="ARBA" id="ARBA00023136"/>
    </source>
</evidence>
<dbReference type="PANTHER" id="PTHR45635:SF23">
    <property type="entry name" value="ADP_ATP TRANSLOCASE"/>
    <property type="match status" value="1"/>
</dbReference>
<feature type="repeat" description="Solcar" evidence="8">
    <location>
        <begin position="10"/>
        <end position="97"/>
    </location>
</feature>
<keyword evidence="4 8" id="KW-0812">Transmembrane</keyword>
<evidence type="ECO:0000256" key="10">
    <source>
        <dbReference type="RuleBase" id="RU368008"/>
    </source>
</evidence>
<dbReference type="GO" id="GO:1990544">
    <property type="term" value="P:mitochondrial ATP transmembrane transport"/>
    <property type="evidence" value="ECO:0007669"/>
    <property type="project" value="InterPro"/>
</dbReference>